<organism evidence="1 2">
    <name type="scientific">Miscanthus lutarioriparius</name>
    <dbReference type="NCBI Taxonomy" id="422564"/>
    <lineage>
        <taxon>Eukaryota</taxon>
        <taxon>Viridiplantae</taxon>
        <taxon>Streptophyta</taxon>
        <taxon>Embryophyta</taxon>
        <taxon>Tracheophyta</taxon>
        <taxon>Spermatophyta</taxon>
        <taxon>Magnoliopsida</taxon>
        <taxon>Liliopsida</taxon>
        <taxon>Poales</taxon>
        <taxon>Poaceae</taxon>
        <taxon>PACMAD clade</taxon>
        <taxon>Panicoideae</taxon>
        <taxon>Andropogonodae</taxon>
        <taxon>Andropogoneae</taxon>
        <taxon>Saccharinae</taxon>
        <taxon>Miscanthus</taxon>
    </lineage>
</organism>
<dbReference type="SUPFAM" id="SSF50494">
    <property type="entry name" value="Trypsin-like serine proteases"/>
    <property type="match status" value="2"/>
</dbReference>
<dbReference type="InterPro" id="IPR043504">
    <property type="entry name" value="Peptidase_S1_PA_chymotrypsin"/>
</dbReference>
<evidence type="ECO:0000313" key="1">
    <source>
        <dbReference type="EMBL" id="CAD6269673.1"/>
    </source>
</evidence>
<comment type="caution">
    <text evidence="1">The sequence shown here is derived from an EMBL/GenBank/DDBJ whole genome shotgun (WGS) entry which is preliminary data.</text>
</comment>
<accession>A0A811RI84</accession>
<dbReference type="Gene3D" id="2.40.10.120">
    <property type="match status" value="1"/>
</dbReference>
<evidence type="ECO:0000313" key="2">
    <source>
        <dbReference type="Proteomes" id="UP000604825"/>
    </source>
</evidence>
<name>A0A811RI84_9POAL</name>
<dbReference type="Gene3D" id="2.40.10.10">
    <property type="entry name" value="Trypsin-like serine proteases"/>
    <property type="match status" value="2"/>
</dbReference>
<dbReference type="PANTHER" id="PTHR18868:SF37">
    <property type="entry name" value="OS07G0665300 PROTEIN"/>
    <property type="match status" value="1"/>
</dbReference>
<gene>
    <name evidence="1" type="ORF">NCGR_LOCUS52975</name>
</gene>
<sequence length="623" mass="69967">MAPKQLYGRGSSIRLPDPFFAKISMASRRPPLPLAWNKCRKVISIWRMLKYKQEDGCGGENSEMCRDQVDPFDEEFGDTNDSGQGVWSEISKRAAIKLSRNVFSLASFKGGVMLCACSGIVIRCEPLITTLLTSASLVRSSHDESRIEDDLRIRVRSNYPNYINGWLGDYDLDYNLLLVNIKTPHLPVARLDHQVQLTSCSKVLAVGRVYNSRKLMATSGLVKDTTSIFDHEEIAASTCKISKAGIGGPLVDVDGYFHGMNFYGAEETPFLPRSIILKCLKVLGYFVLLCSNYNRYTMFYCRDDNEGNGYTSPIDRSPPPSCGFFSQAFVDMMHDDLRSWNYPLPTTICTGMHLVNSFEERFCKSRDYRRDFMNELSVELASNLSQNVVSLASFKGKTRWFACSGILIKYDLHTSVLTSASLVRSSDDENAVVENLQIKMHLPNGQCVDGTLQYYDLHYNIAVVNNMVCSDSRAANLYHPMETETGREVVAVGRVFSSGRLTATRGVVTDKQSNLGCDELMISTCKITKAGIGGPLVDFNGNFLGMNFCGEEGTPFLPRNVILECLRQFETRGIMAAENIKRSPSRWPLRKPYWVYPTTEEPDPWKLIELPLMTLDTSESAMR</sequence>
<proteinExistence type="predicted"/>
<protein>
    <submittedName>
        <fullName evidence="1">Uncharacterized protein</fullName>
    </submittedName>
</protein>
<dbReference type="InterPro" id="IPR009003">
    <property type="entry name" value="Peptidase_S1_PA"/>
</dbReference>
<reference evidence="1" key="1">
    <citation type="submission" date="2020-10" db="EMBL/GenBank/DDBJ databases">
        <authorList>
            <person name="Han B."/>
            <person name="Lu T."/>
            <person name="Zhao Q."/>
            <person name="Huang X."/>
            <person name="Zhao Y."/>
        </authorList>
    </citation>
    <scope>NUCLEOTIDE SEQUENCE</scope>
</reference>
<dbReference type="EMBL" id="CAJGYO010000015">
    <property type="protein sequence ID" value="CAD6269673.1"/>
    <property type="molecule type" value="Genomic_DNA"/>
</dbReference>
<dbReference type="Pfam" id="PF13365">
    <property type="entry name" value="Trypsin_2"/>
    <property type="match status" value="2"/>
</dbReference>
<keyword evidence="2" id="KW-1185">Reference proteome</keyword>
<dbReference type="PANTHER" id="PTHR18868">
    <property type="entry name" value="OS07G0665300 PROTEIN-RELATED"/>
    <property type="match status" value="1"/>
</dbReference>
<dbReference type="OrthoDB" id="4217619at2759"/>
<dbReference type="AlphaFoldDB" id="A0A811RI84"/>
<dbReference type="Proteomes" id="UP000604825">
    <property type="component" value="Unassembled WGS sequence"/>
</dbReference>